<keyword evidence="1" id="KW-0472">Membrane</keyword>
<dbReference type="EMBL" id="JADZLT010000049">
    <property type="protein sequence ID" value="MBH0238085.1"/>
    <property type="molecule type" value="Genomic_DNA"/>
</dbReference>
<keyword evidence="1" id="KW-0812">Transmembrane</keyword>
<protein>
    <submittedName>
        <fullName evidence="2">LapA family protein</fullName>
    </submittedName>
</protein>
<keyword evidence="1" id="KW-1133">Transmembrane helix</keyword>
<gene>
    <name evidence="2" type="ORF">I5731_09655</name>
</gene>
<evidence type="ECO:0000313" key="2">
    <source>
        <dbReference type="EMBL" id="MBH0238085.1"/>
    </source>
</evidence>
<accession>A0A931I2H6</accession>
<name>A0A931I2H6_9HYPH</name>
<sequence length="116" mass="12716">MMRLLIWLLVGGPIAVVVMALAMVNNQPVTILLDPVTPESPLFSATAPLYAVFFATLMVGVLIGGIAVWAGQGRFRRAARRNQREAVRWQVEAERLKEEIRPTADPALPAPTRRAA</sequence>
<dbReference type="GO" id="GO:0005886">
    <property type="term" value="C:plasma membrane"/>
    <property type="evidence" value="ECO:0007669"/>
    <property type="project" value="InterPro"/>
</dbReference>
<organism evidence="2 3">
    <name type="scientific">Methylobrevis albus</name>
    <dbReference type="NCBI Taxonomy" id="2793297"/>
    <lineage>
        <taxon>Bacteria</taxon>
        <taxon>Pseudomonadati</taxon>
        <taxon>Pseudomonadota</taxon>
        <taxon>Alphaproteobacteria</taxon>
        <taxon>Hyphomicrobiales</taxon>
        <taxon>Pleomorphomonadaceae</taxon>
        <taxon>Methylobrevis</taxon>
    </lineage>
</organism>
<proteinExistence type="predicted"/>
<evidence type="ECO:0000256" key="1">
    <source>
        <dbReference type="SAM" id="Phobius"/>
    </source>
</evidence>
<feature type="transmembrane region" description="Helical" evidence="1">
    <location>
        <begin position="50"/>
        <end position="71"/>
    </location>
</feature>
<keyword evidence="3" id="KW-1185">Reference proteome</keyword>
<dbReference type="AlphaFoldDB" id="A0A931I2H6"/>
<evidence type="ECO:0000313" key="3">
    <source>
        <dbReference type="Proteomes" id="UP000631694"/>
    </source>
</evidence>
<reference evidence="2" key="1">
    <citation type="submission" date="2020-12" db="EMBL/GenBank/DDBJ databases">
        <title>Methylobrevis albus sp. nov., isolated from fresh water lack sediment.</title>
        <authorList>
            <person name="Zou Q."/>
        </authorList>
    </citation>
    <scope>NUCLEOTIDE SEQUENCE</scope>
    <source>
        <strain evidence="2">L22</strain>
    </source>
</reference>
<dbReference type="Proteomes" id="UP000631694">
    <property type="component" value="Unassembled WGS sequence"/>
</dbReference>
<comment type="caution">
    <text evidence="2">The sequence shown here is derived from an EMBL/GenBank/DDBJ whole genome shotgun (WGS) entry which is preliminary data.</text>
</comment>